<protein>
    <submittedName>
        <fullName evidence="2">Uncharacterized protein</fullName>
    </submittedName>
</protein>
<dbReference type="AlphaFoldDB" id="A0AAD2G603"/>
<organism evidence="2 3">
    <name type="scientific">Cylindrotheca closterium</name>
    <dbReference type="NCBI Taxonomy" id="2856"/>
    <lineage>
        <taxon>Eukaryota</taxon>
        <taxon>Sar</taxon>
        <taxon>Stramenopiles</taxon>
        <taxon>Ochrophyta</taxon>
        <taxon>Bacillariophyta</taxon>
        <taxon>Bacillariophyceae</taxon>
        <taxon>Bacillariophycidae</taxon>
        <taxon>Bacillariales</taxon>
        <taxon>Bacillariaceae</taxon>
        <taxon>Cylindrotheca</taxon>
    </lineage>
</organism>
<dbReference type="EMBL" id="CAKOGP040002155">
    <property type="protein sequence ID" value="CAJ1963649.1"/>
    <property type="molecule type" value="Genomic_DNA"/>
</dbReference>
<name>A0AAD2G603_9STRA</name>
<sequence length="210" mass="23540">MTGVEGLDSVDSFANRTTSQVREDIKSMQRAPDPNNPNATIGVTTCKAMTIHCILKYGKLLILVQQTHTLAFGTIPNLLFIGQFYHENPDLMEGDYYPIPPHPPKFNNCDGQIMMENMESWACTAYGFRGIRLDYIFREKSALPVVGDPGFLQADDVSRSPIEEELVQHAAHTGAVFRCNNQKFWVMLQAVTHETDAYNHVCQFAPTLNG</sequence>
<keyword evidence="3" id="KW-1185">Reference proteome</keyword>
<feature type="region of interest" description="Disordered" evidence="1">
    <location>
        <begin position="1"/>
        <end position="38"/>
    </location>
</feature>
<accession>A0AAD2G603</accession>
<gene>
    <name evidence="2" type="ORF">CYCCA115_LOCUS20260</name>
</gene>
<evidence type="ECO:0000313" key="2">
    <source>
        <dbReference type="EMBL" id="CAJ1963649.1"/>
    </source>
</evidence>
<comment type="caution">
    <text evidence="2">The sequence shown here is derived from an EMBL/GenBank/DDBJ whole genome shotgun (WGS) entry which is preliminary data.</text>
</comment>
<dbReference type="Proteomes" id="UP001295423">
    <property type="component" value="Unassembled WGS sequence"/>
</dbReference>
<proteinExistence type="predicted"/>
<evidence type="ECO:0000313" key="3">
    <source>
        <dbReference type="Proteomes" id="UP001295423"/>
    </source>
</evidence>
<evidence type="ECO:0000256" key="1">
    <source>
        <dbReference type="SAM" id="MobiDB-lite"/>
    </source>
</evidence>
<reference evidence="2" key="1">
    <citation type="submission" date="2023-08" db="EMBL/GenBank/DDBJ databases">
        <authorList>
            <person name="Audoor S."/>
            <person name="Bilcke G."/>
        </authorList>
    </citation>
    <scope>NUCLEOTIDE SEQUENCE</scope>
</reference>